<comment type="caution">
    <text evidence="2">The sequence shown here is derived from an EMBL/GenBank/DDBJ whole genome shotgun (WGS) entry which is preliminary data.</text>
</comment>
<gene>
    <name evidence="2" type="ORF">EJ04DRAFT_527406</name>
</gene>
<dbReference type="AlphaFoldDB" id="A0A9P4QNU5"/>
<evidence type="ECO:0000313" key="3">
    <source>
        <dbReference type="Proteomes" id="UP000799444"/>
    </source>
</evidence>
<dbReference type="EMBL" id="ML996231">
    <property type="protein sequence ID" value="KAF2729924.1"/>
    <property type="molecule type" value="Genomic_DNA"/>
</dbReference>
<evidence type="ECO:0000313" key="2">
    <source>
        <dbReference type="EMBL" id="KAF2729924.1"/>
    </source>
</evidence>
<evidence type="ECO:0000256" key="1">
    <source>
        <dbReference type="SAM" id="MobiDB-lite"/>
    </source>
</evidence>
<feature type="compositionally biased region" description="Pro residues" evidence="1">
    <location>
        <begin position="71"/>
        <end position="86"/>
    </location>
</feature>
<reference evidence="2" key="1">
    <citation type="journal article" date="2020" name="Stud. Mycol.">
        <title>101 Dothideomycetes genomes: a test case for predicting lifestyles and emergence of pathogens.</title>
        <authorList>
            <person name="Haridas S."/>
            <person name="Albert R."/>
            <person name="Binder M."/>
            <person name="Bloem J."/>
            <person name="Labutti K."/>
            <person name="Salamov A."/>
            <person name="Andreopoulos B."/>
            <person name="Baker S."/>
            <person name="Barry K."/>
            <person name="Bills G."/>
            <person name="Bluhm B."/>
            <person name="Cannon C."/>
            <person name="Castanera R."/>
            <person name="Culley D."/>
            <person name="Daum C."/>
            <person name="Ezra D."/>
            <person name="Gonzalez J."/>
            <person name="Henrissat B."/>
            <person name="Kuo A."/>
            <person name="Liang C."/>
            <person name="Lipzen A."/>
            <person name="Lutzoni F."/>
            <person name="Magnuson J."/>
            <person name="Mondo S."/>
            <person name="Nolan M."/>
            <person name="Ohm R."/>
            <person name="Pangilinan J."/>
            <person name="Park H.-J."/>
            <person name="Ramirez L."/>
            <person name="Alfaro M."/>
            <person name="Sun H."/>
            <person name="Tritt A."/>
            <person name="Yoshinaga Y."/>
            <person name="Zwiers L.-H."/>
            <person name="Turgeon B."/>
            <person name="Goodwin S."/>
            <person name="Spatafora J."/>
            <person name="Crous P."/>
            <person name="Grigoriev I."/>
        </authorList>
    </citation>
    <scope>NUCLEOTIDE SEQUENCE</scope>
    <source>
        <strain evidence="2">CBS 125425</strain>
    </source>
</reference>
<accession>A0A9P4QNU5</accession>
<dbReference type="Proteomes" id="UP000799444">
    <property type="component" value="Unassembled WGS sequence"/>
</dbReference>
<feature type="region of interest" description="Disordered" evidence="1">
    <location>
        <begin position="67"/>
        <end position="115"/>
    </location>
</feature>
<keyword evidence="3" id="KW-1185">Reference proteome</keyword>
<name>A0A9P4QNU5_9PLEO</name>
<proteinExistence type="predicted"/>
<protein>
    <submittedName>
        <fullName evidence="2">Uncharacterized protein</fullName>
    </submittedName>
</protein>
<sequence length="291" mass="31812">MSNQLPTTNSPSAENLSYQFNAPFGYQVDVPLDYQFDSPIGQDAINTPVPLAIQSALMPAPGSFEQGFMNPPAPLPGQSTPMPPQGPFGQGFMSPPVPLPSQSASMPPPGPFGQGVVSPPALFSVQSAPTPPPVPKDAMEAHEFLQAVRWEPTGQTTGMPQNASERQLWVDYLVNAFSDVKFVADARYNRELHRFLPNSPIKWTLAEMTAVAHHCVAKNVPTPADTALNFSERLQALAKYASHFKKGADQVLCMQYIDTLMANPLRAYEEARRQIENLVAQENAQRLNQGR</sequence>
<organism evidence="2 3">
    <name type="scientific">Polyplosphaeria fusca</name>
    <dbReference type="NCBI Taxonomy" id="682080"/>
    <lineage>
        <taxon>Eukaryota</taxon>
        <taxon>Fungi</taxon>
        <taxon>Dikarya</taxon>
        <taxon>Ascomycota</taxon>
        <taxon>Pezizomycotina</taxon>
        <taxon>Dothideomycetes</taxon>
        <taxon>Pleosporomycetidae</taxon>
        <taxon>Pleosporales</taxon>
        <taxon>Tetraplosphaeriaceae</taxon>
        <taxon>Polyplosphaeria</taxon>
    </lineage>
</organism>